<organism evidence="1 2">
    <name type="scientific">Gossypium arboreum</name>
    <name type="common">Tree cotton</name>
    <name type="synonym">Gossypium nanking</name>
    <dbReference type="NCBI Taxonomy" id="29729"/>
    <lineage>
        <taxon>Eukaryota</taxon>
        <taxon>Viridiplantae</taxon>
        <taxon>Streptophyta</taxon>
        <taxon>Embryophyta</taxon>
        <taxon>Tracheophyta</taxon>
        <taxon>Spermatophyta</taxon>
        <taxon>Magnoliopsida</taxon>
        <taxon>eudicotyledons</taxon>
        <taxon>Gunneridae</taxon>
        <taxon>Pentapetalae</taxon>
        <taxon>rosids</taxon>
        <taxon>malvids</taxon>
        <taxon>Malvales</taxon>
        <taxon>Malvaceae</taxon>
        <taxon>Malvoideae</taxon>
        <taxon>Gossypium</taxon>
    </lineage>
</organism>
<evidence type="ECO:0000313" key="2">
    <source>
        <dbReference type="Proteomes" id="UP001358586"/>
    </source>
</evidence>
<sequence>MAISVRAQPFTAEFLQPDDVGFDAPFRCRRNLLVIPLPSRKRIHDQRDEFCRKFNSLSPRHHHSYALRHIRVMFREDIGSLDVKGFTSEGLYYLILSHESKGISLLIRGDSIRSLIQDVFRLTFYSSEPSEVCYCRTTLSRSPTFYRSAHLILSLKSAIFRYSGKELELRRTSYLSRRRQWVNEFIERLRTLQELCTKRRMMESSLARRKLMFRTDSANSFVRQHDAGLYIDVDGISEELLPKTRGTDAYRNIGAPGISLASALNKSLNIWWKEILDSFNGNPELARDDLTWF</sequence>
<name>A0ABR0NUA5_GOSAR</name>
<dbReference type="EMBL" id="JARKNE010000009">
    <property type="protein sequence ID" value="KAK5804905.1"/>
    <property type="molecule type" value="Genomic_DNA"/>
</dbReference>
<protein>
    <submittedName>
        <fullName evidence="1">Uncharacterized protein</fullName>
    </submittedName>
</protein>
<gene>
    <name evidence="1" type="ORF">PVK06_032557</name>
</gene>
<proteinExistence type="predicted"/>
<evidence type="ECO:0000313" key="1">
    <source>
        <dbReference type="EMBL" id="KAK5804905.1"/>
    </source>
</evidence>
<keyword evidence="2" id="KW-1185">Reference proteome</keyword>
<reference evidence="1 2" key="1">
    <citation type="submission" date="2023-03" db="EMBL/GenBank/DDBJ databases">
        <title>WGS of Gossypium arboreum.</title>
        <authorList>
            <person name="Yu D."/>
        </authorList>
    </citation>
    <scope>NUCLEOTIDE SEQUENCE [LARGE SCALE GENOMIC DNA]</scope>
    <source>
        <tissue evidence="1">Leaf</tissue>
    </source>
</reference>
<comment type="caution">
    <text evidence="1">The sequence shown here is derived from an EMBL/GenBank/DDBJ whole genome shotgun (WGS) entry which is preliminary data.</text>
</comment>
<dbReference type="Proteomes" id="UP001358586">
    <property type="component" value="Chromosome 9"/>
</dbReference>
<accession>A0ABR0NUA5</accession>